<organism evidence="1 2">
    <name type="scientific">Tsukamurella paurometabola (strain ATCC 8368 / DSM 20162 / CCUG 35730 / CIP 100753 / JCM 10117 / KCTC 9821 / NBRC 16120 / NCIMB 702349 / NCTC 13040)</name>
    <name type="common">Corynebacterium paurometabolum</name>
    <dbReference type="NCBI Taxonomy" id="521096"/>
    <lineage>
        <taxon>Bacteria</taxon>
        <taxon>Bacillati</taxon>
        <taxon>Actinomycetota</taxon>
        <taxon>Actinomycetes</taxon>
        <taxon>Mycobacteriales</taxon>
        <taxon>Tsukamurellaceae</taxon>
        <taxon>Tsukamurella</taxon>
    </lineage>
</organism>
<dbReference type="AlphaFoldDB" id="D5UUT4"/>
<dbReference type="eggNOG" id="COG5340">
    <property type="taxonomic scope" value="Bacteria"/>
</dbReference>
<sequence length="278" mass="31593">MLWPTVYTDLPVGEPWTEYARMVRAAGTVGGWGVLSHQSAAVLWGLPMLDPDFSRVHSTIDHRHRGGFVSAKRHVHPRPLPPQDVVVLEGLRLTSPARTAVDTALAGNYEQALAVFDGARRASRFPTQASRPSVPLADLIRVIEELGPRTGRETALRALRDSVQSSESVGESWSRARMIEWKLPMPELQRRFVVADRVYYADFRWGPLVGEFDGDGKYERDADRRRYEKRRDSDFATLGMVVCHWSWADLRSRERFYQVLTTAMFRAGVMRSIPRFPG</sequence>
<accession>D5UUT4</accession>
<keyword evidence="2" id="KW-1185">Reference proteome</keyword>
<evidence type="ECO:0000313" key="1">
    <source>
        <dbReference type="EMBL" id="ADG79652.1"/>
    </source>
</evidence>
<dbReference type="HOGENOM" id="CLU_052626_4_0_11"/>
<gene>
    <name evidence="1" type="ordered locus">Tpau_3059</name>
</gene>
<reference evidence="2" key="1">
    <citation type="submission" date="2010-03" db="EMBL/GenBank/DDBJ databases">
        <title>The complete chromosome of Tsukamurella paurometabola DSM 20162.</title>
        <authorList>
            <consortium name="US DOE Joint Genome Institute (JGI-PGF)"/>
            <person name="Lucas S."/>
            <person name="Copeland A."/>
            <person name="Lapidus A."/>
            <person name="Glavina del Rio T."/>
            <person name="Dalin E."/>
            <person name="Tice H."/>
            <person name="Bruce D."/>
            <person name="Goodwin L."/>
            <person name="Pitluck S."/>
            <person name="Kyrpides N."/>
            <person name="Mavromatis K."/>
            <person name="Ivanova N."/>
            <person name="Mikhailova N."/>
            <person name="Munk A.C."/>
            <person name="Brettin T."/>
            <person name="Detter J.C."/>
            <person name="Tapia R."/>
            <person name="Han C."/>
            <person name="Larimer F."/>
            <person name="Land M."/>
            <person name="Hauser L."/>
            <person name="Markowitz V."/>
            <person name="Cheng J.-F."/>
            <person name="Hugenholtz P."/>
            <person name="Woyke T."/>
            <person name="Wu D."/>
            <person name="Jando M."/>
            <person name="Brambilla E."/>
            <person name="Klenk H.-P."/>
            <person name="Eisen J.A."/>
        </authorList>
    </citation>
    <scope>NUCLEOTIDE SEQUENCE [LARGE SCALE GENOMIC DNA]</scope>
    <source>
        <strain evidence="2">ATCC 8368 / DSM 20162 / CCUG 35730 / CIP 100753 / JCM 10117 / KCTC 9821 / NBRC 16120 / NCIMB 702349 / NCTC 13040</strain>
    </source>
</reference>
<protein>
    <recommendedName>
        <fullName evidence="3">Cullin, a subunit of E3 ubiquitin ligase</fullName>
    </recommendedName>
</protein>
<evidence type="ECO:0008006" key="3">
    <source>
        <dbReference type="Google" id="ProtNLM"/>
    </source>
</evidence>
<dbReference type="STRING" id="521096.Tpau_3059"/>
<dbReference type="Proteomes" id="UP000001213">
    <property type="component" value="Chromosome"/>
</dbReference>
<proteinExistence type="predicted"/>
<reference evidence="1 2" key="2">
    <citation type="journal article" date="2011" name="Stand. Genomic Sci.">
        <title>Complete genome sequence of Tsukamurella paurometabola type strain (no. 33).</title>
        <authorList>
            <person name="Munk A.C."/>
            <person name="Lapidus A."/>
            <person name="Lucas S."/>
            <person name="Nolan M."/>
            <person name="Tice H."/>
            <person name="Cheng J.F."/>
            <person name="Del Rio T.G."/>
            <person name="Goodwin L."/>
            <person name="Pitluck S."/>
            <person name="Liolios K."/>
            <person name="Huntemann M."/>
            <person name="Ivanova N."/>
            <person name="Mavromatis K."/>
            <person name="Mikhailova N."/>
            <person name="Pati A."/>
            <person name="Chen A."/>
            <person name="Palaniappan K."/>
            <person name="Tapia R."/>
            <person name="Han C."/>
            <person name="Land M."/>
            <person name="Hauser L."/>
            <person name="Chang Y.J."/>
            <person name="Jeffries C.D."/>
            <person name="Brettin T."/>
            <person name="Yasawong M."/>
            <person name="Brambilla E.M."/>
            <person name="Rohde M."/>
            <person name="Sikorski J."/>
            <person name="Goker M."/>
            <person name="Detter J.C."/>
            <person name="Woyke T."/>
            <person name="Bristow J."/>
            <person name="Eisen J.A."/>
            <person name="Markowitz V."/>
            <person name="Hugenholtz P."/>
            <person name="Kyrpides N.C."/>
            <person name="Klenk H.P."/>
        </authorList>
    </citation>
    <scope>NUCLEOTIDE SEQUENCE [LARGE SCALE GENOMIC DNA]</scope>
    <source>
        <strain evidence="2">ATCC 8368 / DSM 20162 / CCUG 35730 / CIP 100753 / JCM 10117 / KCTC 9821 / NBRC 16120 / NCIMB 702349 / NCTC 13040</strain>
    </source>
</reference>
<dbReference type="KEGG" id="tpr:Tpau_3059"/>
<name>D5UUT4_TSUPD</name>
<evidence type="ECO:0000313" key="2">
    <source>
        <dbReference type="Proteomes" id="UP000001213"/>
    </source>
</evidence>
<dbReference type="EMBL" id="CP001966">
    <property type="protein sequence ID" value="ADG79652.1"/>
    <property type="molecule type" value="Genomic_DNA"/>
</dbReference>